<proteinExistence type="predicted"/>
<dbReference type="AlphaFoldDB" id="A0A212JJQ5"/>
<organism evidence="4">
    <name type="scientific">uncultured Eubacteriales bacterium</name>
    <dbReference type="NCBI Taxonomy" id="172733"/>
    <lineage>
        <taxon>Bacteria</taxon>
        <taxon>Bacillati</taxon>
        <taxon>Bacillota</taxon>
        <taxon>Clostridia</taxon>
        <taxon>Eubacteriales</taxon>
        <taxon>environmental samples</taxon>
    </lineage>
</organism>
<dbReference type="InterPro" id="IPR036582">
    <property type="entry name" value="Mao_N_sf"/>
</dbReference>
<dbReference type="Pfam" id="PF07833">
    <property type="entry name" value="Cu_amine_oxidN1"/>
    <property type="match status" value="1"/>
</dbReference>
<feature type="domain" description="Cell wall hydrolase SleB" evidence="2">
    <location>
        <begin position="169"/>
        <end position="265"/>
    </location>
</feature>
<evidence type="ECO:0000256" key="1">
    <source>
        <dbReference type="SAM" id="SignalP"/>
    </source>
</evidence>
<name>A0A212JJQ5_9FIRM</name>
<protein>
    <submittedName>
        <fullName evidence="4">Copper amine oxidase domain protein</fullName>
    </submittedName>
</protein>
<dbReference type="InterPro" id="IPR011105">
    <property type="entry name" value="Cell_wall_hydrolase_SleB"/>
</dbReference>
<gene>
    <name evidence="4" type="ORF">KL86CLO1_11236</name>
</gene>
<evidence type="ECO:0000259" key="3">
    <source>
        <dbReference type="Pfam" id="PF07833"/>
    </source>
</evidence>
<sequence length="266" mass="28553">MKKRILSVALSLALLLGAVGPAIAVESPSIYVDGQPVLMSVEPLVVNRTTYVPYLAVVQAMHPEATAAWENDRAVLRAAGLTIEIGIGNCYLVANGRYLYFPGGVIVQNGDIFVPVRTLAQAMGAVVAWDSGTVYLQSSTGPIEDASLFYNSEDVYWLSHIIYAESGNQPLAGKIAVGNVVLNRVASPAFPNTVYDTIFQRGQFTPVQNGSINLNPSVESIVAAKLCLDGANTAGNSLYFVNYHYSSWATRNRPYVATIGAHAFYS</sequence>
<reference evidence="4" key="1">
    <citation type="submission" date="2016-04" db="EMBL/GenBank/DDBJ databases">
        <authorList>
            <person name="Evans L.H."/>
            <person name="Alamgir A."/>
            <person name="Owens N."/>
            <person name="Weber N.D."/>
            <person name="Virtaneva K."/>
            <person name="Barbian K."/>
            <person name="Babar A."/>
            <person name="Rosenke K."/>
        </authorList>
    </citation>
    <scope>NUCLEOTIDE SEQUENCE</scope>
    <source>
        <strain evidence="4">86</strain>
    </source>
</reference>
<dbReference type="InterPro" id="IPR012854">
    <property type="entry name" value="Cu_amine_oxidase-like_N"/>
</dbReference>
<feature type="chain" id="PRO_5012216887" evidence="1">
    <location>
        <begin position="25"/>
        <end position="266"/>
    </location>
</feature>
<dbReference type="InterPro" id="IPR042047">
    <property type="entry name" value="SleB_dom1"/>
</dbReference>
<keyword evidence="1" id="KW-0732">Signal</keyword>
<dbReference type="Gene3D" id="1.10.10.2520">
    <property type="entry name" value="Cell wall hydrolase SleB, domain 1"/>
    <property type="match status" value="1"/>
</dbReference>
<dbReference type="EMBL" id="FLUN01000001">
    <property type="protein sequence ID" value="SBV99647.1"/>
    <property type="molecule type" value="Genomic_DNA"/>
</dbReference>
<feature type="domain" description="Copper amine oxidase-like N-terminal" evidence="3">
    <location>
        <begin position="31"/>
        <end position="133"/>
    </location>
</feature>
<dbReference type="GO" id="GO:0016787">
    <property type="term" value="F:hydrolase activity"/>
    <property type="evidence" value="ECO:0007669"/>
    <property type="project" value="InterPro"/>
</dbReference>
<feature type="signal peptide" evidence="1">
    <location>
        <begin position="1"/>
        <end position="24"/>
    </location>
</feature>
<evidence type="ECO:0000313" key="4">
    <source>
        <dbReference type="EMBL" id="SBV99647.1"/>
    </source>
</evidence>
<evidence type="ECO:0000259" key="2">
    <source>
        <dbReference type="Pfam" id="PF07486"/>
    </source>
</evidence>
<accession>A0A212JJQ5</accession>
<dbReference type="Pfam" id="PF07486">
    <property type="entry name" value="Hydrolase_2"/>
    <property type="match status" value="1"/>
</dbReference>
<dbReference type="SUPFAM" id="SSF55383">
    <property type="entry name" value="Copper amine oxidase, domain N"/>
    <property type="match status" value="2"/>
</dbReference>